<accession>A0A4U5P861</accession>
<keyword evidence="1" id="KW-1133">Transmembrane helix</keyword>
<gene>
    <name evidence="2" type="ORF">L596_006876</name>
</gene>
<proteinExistence type="predicted"/>
<evidence type="ECO:0000256" key="1">
    <source>
        <dbReference type="SAM" id="Phobius"/>
    </source>
</evidence>
<keyword evidence="1" id="KW-0472">Membrane</keyword>
<dbReference type="EMBL" id="AZBU02000002">
    <property type="protein sequence ID" value="TKR92171.1"/>
    <property type="molecule type" value="Genomic_DNA"/>
</dbReference>
<reference evidence="2" key="2">
    <citation type="journal article" date="2015" name="Genome Biol.">
        <title>Comparative genomics of Steinernema reveals deeply conserved gene regulatory networks.</title>
        <authorList>
            <person name="Dillman A.R."/>
            <person name="Macchietto M."/>
            <person name="Porter C.F."/>
            <person name="Rogers A."/>
            <person name="Williams B."/>
            <person name="Antoshechkin I."/>
            <person name="Lee M.M."/>
            <person name="Goodwin Z."/>
            <person name="Lu X."/>
            <person name="Lewis E.E."/>
            <person name="Goodrich-Blair H."/>
            <person name="Stock S.P."/>
            <person name="Adams B.J."/>
            <person name="Sternberg P.W."/>
            <person name="Mortazavi A."/>
        </authorList>
    </citation>
    <scope>NUCLEOTIDE SEQUENCE [LARGE SCALE GENOMIC DNA]</scope>
    <source>
        <strain evidence="2">ALL</strain>
    </source>
</reference>
<evidence type="ECO:0000313" key="2">
    <source>
        <dbReference type="EMBL" id="TKR92171.1"/>
    </source>
</evidence>
<protein>
    <submittedName>
        <fullName evidence="2">Uncharacterized protein</fullName>
    </submittedName>
</protein>
<keyword evidence="1" id="KW-0812">Transmembrane</keyword>
<organism evidence="2">
    <name type="scientific">Steinernema carpocapsae</name>
    <name type="common">Entomopathogenic nematode</name>
    <dbReference type="NCBI Taxonomy" id="34508"/>
    <lineage>
        <taxon>Eukaryota</taxon>
        <taxon>Metazoa</taxon>
        <taxon>Ecdysozoa</taxon>
        <taxon>Nematoda</taxon>
        <taxon>Chromadorea</taxon>
        <taxon>Rhabditida</taxon>
        <taxon>Tylenchina</taxon>
        <taxon>Panagrolaimomorpha</taxon>
        <taxon>Strongyloidoidea</taxon>
        <taxon>Steinernematidae</taxon>
        <taxon>Steinernema</taxon>
    </lineage>
</organism>
<name>A0A4U5P861_STECR</name>
<sequence>MGTEIEQVVKFLVFQVVDQEHETIAKDVLSTILKTIEERERLLNDYDSGVESEESGSLIGKPKMETFIKKSLTLSKHKETLLAARIRQMDLRYRNVEDVRREIMDEIIGEGPEDDFQDAVEGRCDVFPRNQNLFFRSNFVDSDSLGFDLESENETFTFVLIMIFGMVYGVVIIGIFVGNLKRLI</sequence>
<reference evidence="2" key="3">
    <citation type="journal article" date="2019" name="G3 (Bethesda)">
        <title>Hybrid Assembly of the Genome of the Entomopathogenic Nematode Steinernema carpocapsae Identifies the X-Chromosome.</title>
        <authorList>
            <person name="Serra L."/>
            <person name="Macchietto M."/>
            <person name="Macias-Munoz A."/>
            <person name="McGill C.J."/>
            <person name="Rodriguez I.M."/>
            <person name="Rodriguez B."/>
            <person name="Murad R."/>
            <person name="Mortazavi A."/>
        </authorList>
    </citation>
    <scope>NUCLEOTIDE SEQUENCE</scope>
    <source>
        <strain evidence="2">ALL</strain>
    </source>
</reference>
<reference evidence="2" key="1">
    <citation type="submission" date="2013-11" db="EMBL/GenBank/DDBJ databases">
        <authorList>
            <person name="Sternberg P."/>
            <person name="Dillman A."/>
            <person name="Macchietto M."/>
        </authorList>
    </citation>
    <scope>NUCLEOTIDE SEQUENCE</scope>
    <source>
        <strain evidence="2">ALL</strain>
    </source>
</reference>
<comment type="caution">
    <text evidence="2">The sequence shown here is derived from an EMBL/GenBank/DDBJ whole genome shotgun (WGS) entry which is preliminary data.</text>
</comment>
<dbReference type="AlphaFoldDB" id="A0A4U5P861"/>
<feature type="transmembrane region" description="Helical" evidence="1">
    <location>
        <begin position="156"/>
        <end position="178"/>
    </location>
</feature>